<accession>A0ABU4KVP9</accession>
<evidence type="ECO:0000313" key="1">
    <source>
        <dbReference type="EMBL" id="MDX2907119.1"/>
    </source>
</evidence>
<reference evidence="1 2" key="1">
    <citation type="journal article" date="2023" name="Microb. Genom.">
        <title>Mesoterricola silvestris gen. nov., sp. nov., Mesoterricola sediminis sp. nov., Geothrix oryzae sp. nov., Geothrix edaphica sp. nov., Geothrix rubra sp. nov., and Geothrix limicola sp. nov., six novel members of Acidobacteriota isolated from soils.</title>
        <authorList>
            <person name="Weisberg A.J."/>
            <person name="Pearce E."/>
            <person name="Kramer C.G."/>
            <person name="Chang J.H."/>
            <person name="Clarke C.R."/>
        </authorList>
    </citation>
    <scope>NUCLEOTIDE SEQUENCE [LARGE SCALE GENOMIC DNA]</scope>
    <source>
        <strain evidence="1 2">NRRL_B-2795</strain>
    </source>
</reference>
<dbReference type="EMBL" id="JARAVY010000001">
    <property type="protein sequence ID" value="MDX2907119.1"/>
    <property type="molecule type" value="Genomic_DNA"/>
</dbReference>
<evidence type="ECO:0000313" key="2">
    <source>
        <dbReference type="Proteomes" id="UP001271723"/>
    </source>
</evidence>
<protein>
    <recommendedName>
        <fullName evidence="3">DUF4034 domain-containing protein</fullName>
    </recommendedName>
</protein>
<proteinExistence type="predicted"/>
<organism evidence="1 2">
    <name type="scientific">Streptomyces griseiscabiei</name>
    <dbReference type="NCBI Taxonomy" id="2993540"/>
    <lineage>
        <taxon>Bacteria</taxon>
        <taxon>Bacillati</taxon>
        <taxon>Actinomycetota</taxon>
        <taxon>Actinomycetes</taxon>
        <taxon>Kitasatosporales</taxon>
        <taxon>Streptomycetaceae</taxon>
        <taxon>Streptomyces</taxon>
    </lineage>
</organism>
<gene>
    <name evidence="1" type="ORF">PV517_00245</name>
</gene>
<keyword evidence="2" id="KW-1185">Reference proteome</keyword>
<dbReference type="Proteomes" id="UP001271723">
    <property type="component" value="Unassembled WGS sequence"/>
</dbReference>
<name>A0ABU4KVP9_9ACTN</name>
<comment type="caution">
    <text evidence="1">The sequence shown here is derived from an EMBL/GenBank/DDBJ whole genome shotgun (WGS) entry which is preliminary data.</text>
</comment>
<evidence type="ECO:0008006" key="3">
    <source>
        <dbReference type="Google" id="ProtNLM"/>
    </source>
</evidence>
<dbReference type="RefSeq" id="WP_086758586.1">
    <property type="nucleotide sequence ID" value="NZ_JAGJBZ010000001.1"/>
</dbReference>
<sequence>MLRRRPALLIRPELDDDALHRTLAELRPAPQLHGLGAGRTRPSWEPVATLLRATGRDWDRRAHRVAVLARHLPTAVPQRWTTDRPDDGDALTLRAFVESHRTPGTGHTAVRHAERLCLRAAEACPEDPTPWLALLSLMDGCAVPVKDAVPVWTEAVDRAPWLRTSYHRLLRYLSPRGHGTVPDMMDFAWQAAARAPHGSPLALLPVAARVELMAHRQEATPLDALGSGGGNWNEPRAVHEIDLALRSWFDAGGAPHAEAVTDLNILAFALTRAHRPTEAAPVLRRLGRHMTRHPWDLLPEPERTFVYWRERAADGRSRT</sequence>